<evidence type="ECO:0000256" key="2">
    <source>
        <dbReference type="ARBA" id="ARBA00022801"/>
    </source>
</evidence>
<dbReference type="EC" id="3.1.3.16" evidence="6"/>
<dbReference type="SUPFAM" id="SSF56784">
    <property type="entry name" value="HAD-like"/>
    <property type="match status" value="1"/>
</dbReference>
<evidence type="ECO:0000256" key="3">
    <source>
        <dbReference type="ARBA" id="ARBA00023242"/>
    </source>
</evidence>
<reference evidence="10" key="1">
    <citation type="submission" date="2020-12" db="EMBL/GenBank/DDBJ databases">
        <title>Metabolic potential, ecology and presence of endohyphal bacteria is reflected in genomic diversity of Mucoromycotina.</title>
        <authorList>
            <person name="Muszewska A."/>
            <person name="Okrasinska A."/>
            <person name="Steczkiewicz K."/>
            <person name="Drgas O."/>
            <person name="Orlowska M."/>
            <person name="Perlinska-Lenart U."/>
            <person name="Aleksandrzak-Piekarczyk T."/>
            <person name="Szatraj K."/>
            <person name="Zielenkiewicz U."/>
            <person name="Pilsyk S."/>
            <person name="Malc E."/>
            <person name="Mieczkowski P."/>
            <person name="Kruszewska J.S."/>
            <person name="Biernat P."/>
            <person name="Pawlowska J."/>
        </authorList>
    </citation>
    <scope>NUCLEOTIDE SEQUENCE</scope>
    <source>
        <strain evidence="10">CBS 226.32</strain>
    </source>
</reference>
<dbReference type="InterPro" id="IPR023214">
    <property type="entry name" value="HAD_sf"/>
</dbReference>
<dbReference type="Proteomes" id="UP000650833">
    <property type="component" value="Unassembled WGS sequence"/>
</dbReference>
<dbReference type="Gene3D" id="3.40.50.10190">
    <property type="entry name" value="BRCT domain"/>
    <property type="match status" value="1"/>
</dbReference>
<dbReference type="InterPro" id="IPR004274">
    <property type="entry name" value="FCP1_dom"/>
</dbReference>
<feature type="compositionally biased region" description="Polar residues" evidence="7">
    <location>
        <begin position="374"/>
        <end position="383"/>
    </location>
</feature>
<feature type="compositionally biased region" description="Acidic residues" evidence="7">
    <location>
        <begin position="322"/>
        <end position="335"/>
    </location>
</feature>
<dbReference type="CDD" id="cd07521">
    <property type="entry name" value="HAD_FCP1-like"/>
    <property type="match status" value="1"/>
</dbReference>
<dbReference type="EMBL" id="JAEPRC010000799">
    <property type="protein sequence ID" value="KAG2191652.1"/>
    <property type="molecule type" value="Genomic_DNA"/>
</dbReference>
<dbReference type="SUPFAM" id="SSF52113">
    <property type="entry name" value="BRCT domain"/>
    <property type="match status" value="1"/>
</dbReference>
<dbReference type="Pfam" id="PF03031">
    <property type="entry name" value="NIF"/>
    <property type="match status" value="1"/>
</dbReference>
<evidence type="ECO:0000256" key="4">
    <source>
        <dbReference type="ARBA" id="ARBA00047761"/>
    </source>
</evidence>
<feature type="compositionally biased region" description="Polar residues" evidence="7">
    <location>
        <begin position="431"/>
        <end position="471"/>
    </location>
</feature>
<dbReference type="InterPro" id="IPR039189">
    <property type="entry name" value="Fcp1"/>
</dbReference>
<dbReference type="Pfam" id="PF12738">
    <property type="entry name" value="PTCB-BRCT"/>
    <property type="match status" value="1"/>
</dbReference>
<feature type="compositionally biased region" description="Low complexity" evidence="7">
    <location>
        <begin position="708"/>
        <end position="719"/>
    </location>
</feature>
<dbReference type="CDD" id="cd17729">
    <property type="entry name" value="BRCT_CTDP1"/>
    <property type="match status" value="1"/>
</dbReference>
<dbReference type="PANTHER" id="PTHR23081">
    <property type="entry name" value="RNA POLYMERASE II CTD PHOSPHATASE"/>
    <property type="match status" value="1"/>
</dbReference>
<keyword evidence="3 6" id="KW-0539">Nucleus</keyword>
<sequence length="741" mass="82388">MSCLHTNINAGSGSCADCGHCLHEVIFGGLCALCGAIIDEDQKDDYTSNHIDMSHDASGITVSKKEAERIQKGEEARLLKARKLSLIVDLDQTILHAAWEPHIAEWVDEHKQKRDSRAKDMSTFTLDGSKYTIKLRPGTIKFLKDMSKLYEMHVYTMGTRAYAKAVAAVIDPTMELFQDRILTRDENGSLTKKRLDRLFPADQSKVVVLDDRADVWDYSPNLIQIKPYEYFAGVGDINAPPNAQSTKLIPTEIIKEGGEDVNTADVNNKEEVKVNGPSSTVNNKQEFKANPKAANSTVDKKNKIEKSQKVDKANSDSSSDGSDSDSSSDESDVETDDKNNKFNKEISSQENNQLTSSNSQQNGDDQKKDDSESKNLTQTSLNSKEADEENLEQNKDVDNKVQTKDNTVTNEPTNSINKHNEDEPKEESAIKQESNSIEFESSNAQINGDSDSKESPSNGILPQAKPNNSILASFDPQHEDPDRILEVINKTLTDVHNEFYRRVDKGEPEPHVAIILPEIKQNVLKDCALVFSGVIPLHYRAQDASIWRMATSFGADCLEELTGKVTHLVAANAGTSKVNTARKYQKIKIVSPQWLMNSIWNFKKENETPYIIPVEDVSSEVENPEETSLDFDEEELQIDMDWSDSEIDAALADDIEADNGPSAPSSSMRSGIVSDDDDQEMEDEDWLGEMLEGMDDSEVEGDYGDVESVASASSSSSSSQKRGREYDNEDENELPSSKRRK</sequence>
<dbReference type="InterPro" id="IPR036420">
    <property type="entry name" value="BRCT_dom_sf"/>
</dbReference>
<protein>
    <recommendedName>
        <fullName evidence="6">RNA polymerase II subunit A C-terminal domain phosphatase</fullName>
        <ecNumber evidence="6">3.1.3.16</ecNumber>
    </recommendedName>
</protein>
<organism evidence="10 11">
    <name type="scientific">Mucor plumbeus</name>
    <dbReference type="NCBI Taxonomy" id="97098"/>
    <lineage>
        <taxon>Eukaryota</taxon>
        <taxon>Fungi</taxon>
        <taxon>Fungi incertae sedis</taxon>
        <taxon>Mucoromycota</taxon>
        <taxon>Mucoromycotina</taxon>
        <taxon>Mucoromycetes</taxon>
        <taxon>Mucorales</taxon>
        <taxon>Mucorineae</taxon>
        <taxon>Mucoraceae</taxon>
        <taxon>Mucor</taxon>
    </lineage>
</organism>
<evidence type="ECO:0000256" key="5">
    <source>
        <dbReference type="ARBA" id="ARBA00048336"/>
    </source>
</evidence>
<feature type="region of interest" description="Disordered" evidence="7">
    <location>
        <begin position="273"/>
        <end position="476"/>
    </location>
</feature>
<dbReference type="NCBIfam" id="TIGR02250">
    <property type="entry name" value="FCP1_euk"/>
    <property type="match status" value="1"/>
</dbReference>
<dbReference type="AlphaFoldDB" id="A0A8H7QFU5"/>
<feature type="domain" description="FCP1 homology" evidence="9">
    <location>
        <begin position="79"/>
        <end position="252"/>
    </location>
</feature>
<dbReference type="PROSITE" id="PS50969">
    <property type="entry name" value="FCP1"/>
    <property type="match status" value="1"/>
</dbReference>
<dbReference type="InterPro" id="IPR036412">
    <property type="entry name" value="HAD-like_sf"/>
</dbReference>
<feature type="compositionally biased region" description="Polar residues" evidence="7">
    <location>
        <begin position="404"/>
        <end position="417"/>
    </location>
</feature>
<dbReference type="Gene3D" id="3.40.50.1000">
    <property type="entry name" value="HAD superfamily/HAD-like"/>
    <property type="match status" value="1"/>
</dbReference>
<feature type="region of interest" description="Disordered" evidence="7">
    <location>
        <begin position="656"/>
        <end position="741"/>
    </location>
</feature>
<evidence type="ECO:0000256" key="1">
    <source>
        <dbReference type="ARBA" id="ARBA00004123"/>
    </source>
</evidence>
<evidence type="ECO:0000313" key="11">
    <source>
        <dbReference type="Proteomes" id="UP000650833"/>
    </source>
</evidence>
<dbReference type="InterPro" id="IPR011947">
    <property type="entry name" value="FCP1_euk"/>
</dbReference>
<evidence type="ECO:0000259" key="8">
    <source>
        <dbReference type="PROSITE" id="PS50172"/>
    </source>
</evidence>
<evidence type="ECO:0000313" key="10">
    <source>
        <dbReference type="EMBL" id="KAG2191652.1"/>
    </source>
</evidence>
<feature type="compositionally biased region" description="Basic and acidic residues" evidence="7">
    <location>
        <begin position="364"/>
        <end position="373"/>
    </location>
</feature>
<comment type="function">
    <text evidence="6">This promotes the activity of RNA polymerase II.</text>
</comment>
<evidence type="ECO:0000256" key="7">
    <source>
        <dbReference type="SAM" id="MobiDB-lite"/>
    </source>
</evidence>
<name>A0A8H7QFU5_9FUNG</name>
<dbReference type="PANTHER" id="PTHR23081:SF36">
    <property type="entry name" value="RNA POLYMERASE II SUBUNIT A C-TERMINAL DOMAIN PHOSPHATASE"/>
    <property type="match status" value="1"/>
</dbReference>
<comment type="caution">
    <text evidence="10">The sequence shown here is derived from an EMBL/GenBank/DDBJ whole genome shotgun (WGS) entry which is preliminary data.</text>
</comment>
<dbReference type="OrthoDB" id="10249888at2759"/>
<dbReference type="GO" id="GO:0005634">
    <property type="term" value="C:nucleus"/>
    <property type="evidence" value="ECO:0007669"/>
    <property type="project" value="UniProtKB-SubCell"/>
</dbReference>
<gene>
    <name evidence="10" type="ORF">INT46_004424</name>
</gene>
<feature type="domain" description="BRCT" evidence="8">
    <location>
        <begin position="519"/>
        <end position="612"/>
    </location>
</feature>
<evidence type="ECO:0000259" key="9">
    <source>
        <dbReference type="PROSITE" id="PS50969"/>
    </source>
</evidence>
<keyword evidence="11" id="KW-1185">Reference proteome</keyword>
<comment type="subcellular location">
    <subcellularLocation>
        <location evidence="1 6">Nucleus</location>
    </subcellularLocation>
</comment>
<dbReference type="GO" id="GO:0008420">
    <property type="term" value="F:RNA polymerase II CTD heptapeptide repeat phosphatase activity"/>
    <property type="evidence" value="ECO:0007669"/>
    <property type="project" value="UniProtKB-UniRule"/>
</dbReference>
<dbReference type="PROSITE" id="PS50172">
    <property type="entry name" value="BRCT"/>
    <property type="match status" value="1"/>
</dbReference>
<comment type="catalytic activity">
    <reaction evidence="5 6">
        <text>O-phospho-L-threonyl-[protein] + H2O = L-threonyl-[protein] + phosphate</text>
        <dbReference type="Rhea" id="RHEA:47004"/>
        <dbReference type="Rhea" id="RHEA-COMP:11060"/>
        <dbReference type="Rhea" id="RHEA-COMP:11605"/>
        <dbReference type="ChEBI" id="CHEBI:15377"/>
        <dbReference type="ChEBI" id="CHEBI:30013"/>
        <dbReference type="ChEBI" id="CHEBI:43474"/>
        <dbReference type="ChEBI" id="CHEBI:61977"/>
        <dbReference type="EC" id="3.1.3.16"/>
    </reaction>
</comment>
<dbReference type="SMART" id="SM00577">
    <property type="entry name" value="CPDc"/>
    <property type="match status" value="1"/>
</dbReference>
<keyword evidence="2 6" id="KW-0378">Hydrolase</keyword>
<feature type="compositionally biased region" description="Basic and acidic residues" evidence="7">
    <location>
        <begin position="298"/>
        <end position="314"/>
    </location>
</feature>
<proteinExistence type="predicted"/>
<feature type="compositionally biased region" description="Basic and acidic residues" evidence="7">
    <location>
        <begin position="392"/>
        <end position="403"/>
    </location>
</feature>
<comment type="catalytic activity">
    <reaction evidence="4 6">
        <text>O-phospho-L-seryl-[protein] + H2O = L-seryl-[protein] + phosphate</text>
        <dbReference type="Rhea" id="RHEA:20629"/>
        <dbReference type="Rhea" id="RHEA-COMP:9863"/>
        <dbReference type="Rhea" id="RHEA-COMP:11604"/>
        <dbReference type="ChEBI" id="CHEBI:15377"/>
        <dbReference type="ChEBI" id="CHEBI:29999"/>
        <dbReference type="ChEBI" id="CHEBI:43474"/>
        <dbReference type="ChEBI" id="CHEBI:83421"/>
        <dbReference type="EC" id="3.1.3.16"/>
    </reaction>
</comment>
<feature type="compositionally biased region" description="Acidic residues" evidence="7">
    <location>
        <begin position="674"/>
        <end position="705"/>
    </location>
</feature>
<accession>A0A8H7QFU5</accession>
<evidence type="ECO:0000256" key="6">
    <source>
        <dbReference type="RuleBase" id="RU366066"/>
    </source>
</evidence>
<dbReference type="SMART" id="SM00292">
    <property type="entry name" value="BRCT"/>
    <property type="match status" value="1"/>
</dbReference>
<feature type="compositionally biased region" description="Low complexity" evidence="7">
    <location>
        <begin position="348"/>
        <end position="362"/>
    </location>
</feature>
<feature type="compositionally biased region" description="Basic and acidic residues" evidence="7">
    <location>
        <begin position="418"/>
        <end position="430"/>
    </location>
</feature>
<dbReference type="InterPro" id="IPR001357">
    <property type="entry name" value="BRCT_dom"/>
</dbReference>